<comment type="caution">
    <text evidence="1">The sequence shown here is derived from an EMBL/GenBank/DDBJ whole genome shotgun (WGS) entry which is preliminary data.</text>
</comment>
<protein>
    <recommendedName>
        <fullName evidence="3">ANTAR domain-containing protein</fullName>
    </recommendedName>
</protein>
<accession>A0ABW7Z860</accession>
<name>A0ABW7Z860_9ACTN</name>
<evidence type="ECO:0000313" key="1">
    <source>
        <dbReference type="EMBL" id="MFI6503699.1"/>
    </source>
</evidence>
<evidence type="ECO:0000313" key="2">
    <source>
        <dbReference type="Proteomes" id="UP001612741"/>
    </source>
</evidence>
<organism evidence="1 2">
    <name type="scientific">Nonomuraea typhae</name>
    <dbReference type="NCBI Taxonomy" id="2603600"/>
    <lineage>
        <taxon>Bacteria</taxon>
        <taxon>Bacillati</taxon>
        <taxon>Actinomycetota</taxon>
        <taxon>Actinomycetes</taxon>
        <taxon>Streptosporangiales</taxon>
        <taxon>Streptosporangiaceae</taxon>
        <taxon>Nonomuraea</taxon>
    </lineage>
</organism>
<gene>
    <name evidence="1" type="ORF">ACIBG2_40380</name>
</gene>
<dbReference type="RefSeq" id="WP_397089457.1">
    <property type="nucleotide sequence ID" value="NZ_JBITGY010000012.1"/>
</dbReference>
<sequence>MMPSPTGNTTPGPAGQTVSVRGLDHLQHAEELLAQAELARQARELEEADVLTALAVAHTGIARTWLEVLDKVRTAGTGTLSDTLREARNTWAAAGVHRV</sequence>
<keyword evidence="2" id="KW-1185">Reference proteome</keyword>
<reference evidence="1 2" key="1">
    <citation type="submission" date="2024-10" db="EMBL/GenBank/DDBJ databases">
        <title>The Natural Products Discovery Center: Release of the First 8490 Sequenced Strains for Exploring Actinobacteria Biosynthetic Diversity.</title>
        <authorList>
            <person name="Kalkreuter E."/>
            <person name="Kautsar S.A."/>
            <person name="Yang D."/>
            <person name="Bader C.D."/>
            <person name="Teijaro C.N."/>
            <person name="Fluegel L."/>
            <person name="Davis C.M."/>
            <person name="Simpson J.R."/>
            <person name="Lauterbach L."/>
            <person name="Steele A.D."/>
            <person name="Gui C."/>
            <person name="Meng S."/>
            <person name="Li G."/>
            <person name="Viehrig K."/>
            <person name="Ye F."/>
            <person name="Su P."/>
            <person name="Kiefer A.F."/>
            <person name="Nichols A."/>
            <person name="Cepeda A.J."/>
            <person name="Yan W."/>
            <person name="Fan B."/>
            <person name="Jiang Y."/>
            <person name="Adhikari A."/>
            <person name="Zheng C.-J."/>
            <person name="Schuster L."/>
            <person name="Cowan T.M."/>
            <person name="Smanski M.J."/>
            <person name="Chevrette M.G."/>
            <person name="De Carvalho L.P.S."/>
            <person name="Shen B."/>
        </authorList>
    </citation>
    <scope>NUCLEOTIDE SEQUENCE [LARGE SCALE GENOMIC DNA]</scope>
    <source>
        <strain evidence="1 2">NPDC050545</strain>
    </source>
</reference>
<proteinExistence type="predicted"/>
<dbReference type="Proteomes" id="UP001612741">
    <property type="component" value="Unassembled WGS sequence"/>
</dbReference>
<evidence type="ECO:0008006" key="3">
    <source>
        <dbReference type="Google" id="ProtNLM"/>
    </source>
</evidence>
<dbReference type="EMBL" id="JBITGY010000012">
    <property type="protein sequence ID" value="MFI6503699.1"/>
    <property type="molecule type" value="Genomic_DNA"/>
</dbReference>